<evidence type="ECO:0000313" key="2">
    <source>
        <dbReference type="Proteomes" id="UP000053593"/>
    </source>
</evidence>
<sequence>MGVHPALKAFFDKCSSEGLTGSSPPVKDLVMVLEEVFQTISGGYIVLDAMDECSEPIEVLAWLQSLPKQFWIFFTSRYEPEGEIAKTCFKISLDRDAKIDEDIGIYLDKKMENYRFKEDLRTEVMETLKGKAQGQ</sequence>
<dbReference type="OrthoDB" id="7464126at2759"/>
<dbReference type="HOGENOM" id="CLU_156015_0_0_1"/>
<dbReference type="Proteomes" id="UP000053593">
    <property type="component" value="Unassembled WGS sequence"/>
</dbReference>
<organism evidence="1 2">
    <name type="scientific">Collybiopsis luxurians FD-317 M1</name>
    <dbReference type="NCBI Taxonomy" id="944289"/>
    <lineage>
        <taxon>Eukaryota</taxon>
        <taxon>Fungi</taxon>
        <taxon>Dikarya</taxon>
        <taxon>Basidiomycota</taxon>
        <taxon>Agaricomycotina</taxon>
        <taxon>Agaricomycetes</taxon>
        <taxon>Agaricomycetidae</taxon>
        <taxon>Agaricales</taxon>
        <taxon>Marasmiineae</taxon>
        <taxon>Omphalotaceae</taxon>
        <taxon>Collybiopsis</taxon>
        <taxon>Collybiopsis luxurians</taxon>
    </lineage>
</organism>
<reference evidence="1 2" key="1">
    <citation type="submission" date="2014-04" db="EMBL/GenBank/DDBJ databases">
        <title>Evolutionary Origins and Diversification of the Mycorrhizal Mutualists.</title>
        <authorList>
            <consortium name="DOE Joint Genome Institute"/>
            <consortium name="Mycorrhizal Genomics Consortium"/>
            <person name="Kohler A."/>
            <person name="Kuo A."/>
            <person name="Nagy L.G."/>
            <person name="Floudas D."/>
            <person name="Copeland A."/>
            <person name="Barry K.W."/>
            <person name="Cichocki N."/>
            <person name="Veneault-Fourrey C."/>
            <person name="LaButti K."/>
            <person name="Lindquist E.A."/>
            <person name="Lipzen A."/>
            <person name="Lundell T."/>
            <person name="Morin E."/>
            <person name="Murat C."/>
            <person name="Riley R."/>
            <person name="Ohm R."/>
            <person name="Sun H."/>
            <person name="Tunlid A."/>
            <person name="Henrissat B."/>
            <person name="Grigoriev I.V."/>
            <person name="Hibbett D.S."/>
            <person name="Martin F."/>
        </authorList>
    </citation>
    <scope>NUCLEOTIDE SEQUENCE [LARGE SCALE GENOMIC DNA]</scope>
    <source>
        <strain evidence="1 2">FD-317 M1</strain>
    </source>
</reference>
<gene>
    <name evidence="1" type="ORF">GYMLUDRAFT_906046</name>
</gene>
<accession>A0A0D0CH51</accession>
<protein>
    <recommendedName>
        <fullName evidence="3">NACHT domain-containing protein</fullName>
    </recommendedName>
</protein>
<evidence type="ECO:0008006" key="3">
    <source>
        <dbReference type="Google" id="ProtNLM"/>
    </source>
</evidence>
<proteinExistence type="predicted"/>
<name>A0A0D0CH51_9AGAR</name>
<dbReference type="EMBL" id="KN834817">
    <property type="protein sequence ID" value="KIK54283.1"/>
    <property type="molecule type" value="Genomic_DNA"/>
</dbReference>
<dbReference type="AlphaFoldDB" id="A0A0D0CH51"/>
<evidence type="ECO:0000313" key="1">
    <source>
        <dbReference type="EMBL" id="KIK54283.1"/>
    </source>
</evidence>
<keyword evidence="2" id="KW-1185">Reference proteome</keyword>